<dbReference type="Pfam" id="PF01494">
    <property type="entry name" value="FAD_binding_3"/>
    <property type="match status" value="1"/>
</dbReference>
<evidence type="ECO:0000313" key="6">
    <source>
        <dbReference type="EMBL" id="KAH8099479.1"/>
    </source>
</evidence>
<comment type="cofactor">
    <cofactor evidence="1">
        <name>FAD</name>
        <dbReference type="ChEBI" id="CHEBI:57692"/>
    </cofactor>
</comment>
<sequence>MSLPELTEVLIVGAGPTGLACALSLHKQGCRDVLIVDAVEHGEDSSRAFAVHAATLEVLDSIGCAQPLVDAGSAQQGIKAWDGTQLVTLADFTSLKSQTKYPFVLTIPQTDTERILGEHVHAAGILVRRPFRAVGIQPDAHDANYTRVLFESGQTVRARYVIGADGSKSTIRQAAGIGYKDPHTNNESRGNLERMVLGDVTFQDQLDERFSGPVATLSPDNLFLTIPYPSRANGSQRMYRIVCGVPTSSPPPPSSPSKEYLQSLLAQYGMSDMVFPNRKPDQVVQLDKVVWSTRFRTHSAIADKFFTRLGGDGGVVLFIGDAAHIHPPAGGQGMNLGLRDAVSLGSALAAHIKATASSPTTISYKPLQEWADHRRELALKIIGLTKSILRVASLPDQYTWIAGVVPIPVKLVTLRAWGLWLLAKSGWMQGQIAWRLSGLGNV</sequence>
<dbReference type="SUPFAM" id="SSF51905">
    <property type="entry name" value="FAD/NAD(P)-binding domain"/>
    <property type="match status" value="1"/>
</dbReference>
<gene>
    <name evidence="6" type="ORF">BXZ70DRAFT_227707</name>
</gene>
<dbReference type="PANTHER" id="PTHR43004">
    <property type="entry name" value="TRK SYSTEM POTASSIUM UPTAKE PROTEIN"/>
    <property type="match status" value="1"/>
</dbReference>
<dbReference type="PANTHER" id="PTHR43004:SF19">
    <property type="entry name" value="BINDING MONOOXYGENASE, PUTATIVE (JCVI)-RELATED"/>
    <property type="match status" value="1"/>
</dbReference>
<keyword evidence="2" id="KW-0285">Flavoprotein</keyword>
<dbReference type="GO" id="GO:0016709">
    <property type="term" value="F:oxidoreductase activity, acting on paired donors, with incorporation or reduction of molecular oxygen, NAD(P)H as one donor, and incorporation of one atom of oxygen"/>
    <property type="evidence" value="ECO:0007669"/>
    <property type="project" value="UniProtKB-ARBA"/>
</dbReference>
<dbReference type="Gene3D" id="3.30.70.2450">
    <property type="match status" value="1"/>
</dbReference>
<comment type="caution">
    <text evidence="6">The sequence shown here is derived from an EMBL/GenBank/DDBJ whole genome shotgun (WGS) entry which is preliminary data.</text>
</comment>
<keyword evidence="3" id="KW-0274">FAD</keyword>
<feature type="domain" description="FAD-binding" evidence="5">
    <location>
        <begin position="7"/>
        <end position="364"/>
    </location>
</feature>
<dbReference type="EMBL" id="JAEVFJ010000019">
    <property type="protein sequence ID" value="KAH8099479.1"/>
    <property type="molecule type" value="Genomic_DNA"/>
</dbReference>
<dbReference type="GO" id="GO:0071949">
    <property type="term" value="F:FAD binding"/>
    <property type="evidence" value="ECO:0007669"/>
    <property type="project" value="InterPro"/>
</dbReference>
<dbReference type="Proteomes" id="UP000813824">
    <property type="component" value="Unassembled WGS sequence"/>
</dbReference>
<dbReference type="OrthoDB" id="2690153at2759"/>
<keyword evidence="7" id="KW-1185">Reference proteome</keyword>
<proteinExistence type="predicted"/>
<evidence type="ECO:0000259" key="5">
    <source>
        <dbReference type="Pfam" id="PF01494"/>
    </source>
</evidence>
<dbReference type="InterPro" id="IPR050641">
    <property type="entry name" value="RIFMO-like"/>
</dbReference>
<organism evidence="6 7">
    <name type="scientific">Cristinia sonorae</name>
    <dbReference type="NCBI Taxonomy" id="1940300"/>
    <lineage>
        <taxon>Eukaryota</taxon>
        <taxon>Fungi</taxon>
        <taxon>Dikarya</taxon>
        <taxon>Basidiomycota</taxon>
        <taxon>Agaricomycotina</taxon>
        <taxon>Agaricomycetes</taxon>
        <taxon>Agaricomycetidae</taxon>
        <taxon>Agaricales</taxon>
        <taxon>Pleurotineae</taxon>
        <taxon>Stephanosporaceae</taxon>
        <taxon>Cristinia</taxon>
    </lineage>
</organism>
<dbReference type="InterPro" id="IPR036188">
    <property type="entry name" value="FAD/NAD-bd_sf"/>
</dbReference>
<evidence type="ECO:0000256" key="3">
    <source>
        <dbReference type="ARBA" id="ARBA00022827"/>
    </source>
</evidence>
<protein>
    <recommendedName>
        <fullName evidence="5">FAD-binding domain-containing protein</fullName>
    </recommendedName>
</protein>
<dbReference type="AlphaFoldDB" id="A0A8K0UMK3"/>
<accession>A0A8K0UMK3</accession>
<evidence type="ECO:0000256" key="4">
    <source>
        <dbReference type="ARBA" id="ARBA00023002"/>
    </source>
</evidence>
<evidence type="ECO:0000256" key="2">
    <source>
        <dbReference type="ARBA" id="ARBA00022630"/>
    </source>
</evidence>
<evidence type="ECO:0000256" key="1">
    <source>
        <dbReference type="ARBA" id="ARBA00001974"/>
    </source>
</evidence>
<evidence type="ECO:0000313" key="7">
    <source>
        <dbReference type="Proteomes" id="UP000813824"/>
    </source>
</evidence>
<reference evidence="6" key="1">
    <citation type="journal article" date="2021" name="New Phytol.">
        <title>Evolutionary innovations through gain and loss of genes in the ectomycorrhizal Boletales.</title>
        <authorList>
            <person name="Wu G."/>
            <person name="Miyauchi S."/>
            <person name="Morin E."/>
            <person name="Kuo A."/>
            <person name="Drula E."/>
            <person name="Varga T."/>
            <person name="Kohler A."/>
            <person name="Feng B."/>
            <person name="Cao Y."/>
            <person name="Lipzen A."/>
            <person name="Daum C."/>
            <person name="Hundley H."/>
            <person name="Pangilinan J."/>
            <person name="Johnson J."/>
            <person name="Barry K."/>
            <person name="LaButti K."/>
            <person name="Ng V."/>
            <person name="Ahrendt S."/>
            <person name="Min B."/>
            <person name="Choi I.G."/>
            <person name="Park H."/>
            <person name="Plett J.M."/>
            <person name="Magnuson J."/>
            <person name="Spatafora J.W."/>
            <person name="Nagy L.G."/>
            <person name="Henrissat B."/>
            <person name="Grigoriev I.V."/>
            <person name="Yang Z.L."/>
            <person name="Xu J."/>
            <person name="Martin F.M."/>
        </authorList>
    </citation>
    <scope>NUCLEOTIDE SEQUENCE</scope>
    <source>
        <strain evidence="6">KKN 215</strain>
    </source>
</reference>
<dbReference type="Gene3D" id="3.50.50.60">
    <property type="entry name" value="FAD/NAD(P)-binding domain"/>
    <property type="match status" value="1"/>
</dbReference>
<dbReference type="PRINTS" id="PR00420">
    <property type="entry name" value="RNGMNOXGNASE"/>
</dbReference>
<name>A0A8K0UMK3_9AGAR</name>
<dbReference type="InterPro" id="IPR002938">
    <property type="entry name" value="FAD-bd"/>
</dbReference>
<keyword evidence="4" id="KW-0560">Oxidoreductase</keyword>